<accession>A0A5C6AG10</accession>
<evidence type="ECO:0000313" key="2">
    <source>
        <dbReference type="EMBL" id="TWT98962.1"/>
    </source>
</evidence>
<gene>
    <name evidence="2" type="ORF">Pla100_21280</name>
</gene>
<keyword evidence="1" id="KW-1133">Transmembrane helix</keyword>
<keyword evidence="1" id="KW-0812">Transmembrane</keyword>
<dbReference type="EMBL" id="SJPM01000003">
    <property type="protein sequence ID" value="TWT98962.1"/>
    <property type="molecule type" value="Genomic_DNA"/>
</dbReference>
<feature type="transmembrane region" description="Helical" evidence="1">
    <location>
        <begin position="157"/>
        <end position="176"/>
    </location>
</feature>
<name>A0A5C6AG10_9BACT</name>
<organism evidence="2 3">
    <name type="scientific">Neorhodopirellula pilleata</name>
    <dbReference type="NCBI Taxonomy" id="2714738"/>
    <lineage>
        <taxon>Bacteria</taxon>
        <taxon>Pseudomonadati</taxon>
        <taxon>Planctomycetota</taxon>
        <taxon>Planctomycetia</taxon>
        <taxon>Pirellulales</taxon>
        <taxon>Pirellulaceae</taxon>
        <taxon>Neorhodopirellula</taxon>
    </lineage>
</organism>
<feature type="transmembrane region" description="Helical" evidence="1">
    <location>
        <begin position="215"/>
        <end position="240"/>
    </location>
</feature>
<feature type="transmembrane region" description="Helical" evidence="1">
    <location>
        <begin position="274"/>
        <end position="291"/>
    </location>
</feature>
<reference evidence="2 3" key="1">
    <citation type="submission" date="2019-02" db="EMBL/GenBank/DDBJ databases">
        <title>Deep-cultivation of Planctomycetes and their phenomic and genomic characterization uncovers novel biology.</title>
        <authorList>
            <person name="Wiegand S."/>
            <person name="Jogler M."/>
            <person name="Boedeker C."/>
            <person name="Pinto D."/>
            <person name="Vollmers J."/>
            <person name="Rivas-Marin E."/>
            <person name="Kohn T."/>
            <person name="Peeters S.H."/>
            <person name="Heuer A."/>
            <person name="Rast P."/>
            <person name="Oberbeckmann S."/>
            <person name="Bunk B."/>
            <person name="Jeske O."/>
            <person name="Meyerdierks A."/>
            <person name="Storesund J.E."/>
            <person name="Kallscheuer N."/>
            <person name="Luecker S."/>
            <person name="Lage O.M."/>
            <person name="Pohl T."/>
            <person name="Merkel B.J."/>
            <person name="Hornburger P."/>
            <person name="Mueller R.-W."/>
            <person name="Bruemmer F."/>
            <person name="Labrenz M."/>
            <person name="Spormann A.M."/>
            <person name="Op Den Camp H."/>
            <person name="Overmann J."/>
            <person name="Amann R."/>
            <person name="Jetten M.S.M."/>
            <person name="Mascher T."/>
            <person name="Medema M.H."/>
            <person name="Devos D.P."/>
            <person name="Kaster A.-K."/>
            <person name="Ovreas L."/>
            <person name="Rohde M."/>
            <person name="Galperin M.Y."/>
            <person name="Jogler C."/>
        </authorList>
    </citation>
    <scope>NUCLEOTIDE SEQUENCE [LARGE SCALE GENOMIC DNA]</scope>
    <source>
        <strain evidence="2 3">Pla100</strain>
    </source>
</reference>
<dbReference type="Proteomes" id="UP000316213">
    <property type="component" value="Unassembled WGS sequence"/>
</dbReference>
<keyword evidence="3" id="KW-1185">Reference proteome</keyword>
<feature type="transmembrane region" description="Helical" evidence="1">
    <location>
        <begin position="85"/>
        <end position="105"/>
    </location>
</feature>
<keyword evidence="1" id="KW-0472">Membrane</keyword>
<proteinExistence type="predicted"/>
<dbReference type="AlphaFoldDB" id="A0A5C6AG10"/>
<feature type="transmembrane region" description="Helical" evidence="1">
    <location>
        <begin position="125"/>
        <end position="145"/>
    </location>
</feature>
<evidence type="ECO:0008006" key="4">
    <source>
        <dbReference type="Google" id="ProtNLM"/>
    </source>
</evidence>
<comment type="caution">
    <text evidence="2">The sequence shown here is derived from an EMBL/GenBank/DDBJ whole genome shotgun (WGS) entry which is preliminary data.</text>
</comment>
<evidence type="ECO:0000313" key="3">
    <source>
        <dbReference type="Proteomes" id="UP000316213"/>
    </source>
</evidence>
<evidence type="ECO:0000256" key="1">
    <source>
        <dbReference type="SAM" id="Phobius"/>
    </source>
</evidence>
<sequence length="450" mass="49181">MSDLLTSKRFIWLASMTFVFLAIDQFSVPASGQTPEVPASNSRSSSAVDEADIPEALQGDFKVQDIAAATAWVDRLNLADWLGPLAPLALSPFFGVACLSGLALWGPDAITDNALLGASGPLRSVPLFVVFAILALLTSVPRLSKVSKPFAQAMDRLEAYAVVVILLAIKLTSSYAGDASSGHELVVLASPLEAAIQNRPIVVEAGVISFTAETFLMIAMTVNLLVINSVKFFFEFLVWLTPFPTVDAMFEIANKATCAVLMTIYAFSPMLATAINLLVLFLALVVFRWTARRVRFYRTMLLDPVLARLWRGYGLPARRGLIVFPQDAIGPFPAKSCLRLMRDSDESGGWTLQPGSSWSTMTWLPTPSGGAKRSIRLSASRPPKWIRGWLTHAIEVQLDSPDDDVQGCFVLKTSRRHDQHFAVLSETLCIEVVDQAEQRRQAGTSKIEFA</sequence>
<dbReference type="RefSeq" id="WP_197167821.1">
    <property type="nucleotide sequence ID" value="NZ_SJPM01000003.1"/>
</dbReference>
<protein>
    <recommendedName>
        <fullName evidence="4">Transmembrane protein</fullName>
    </recommendedName>
</protein>